<accession>A0A1M6BCG1</accession>
<gene>
    <name evidence="1" type="ORF">VA7868_03758</name>
</gene>
<reference evidence="1 2" key="1">
    <citation type="submission" date="2016-11" db="EMBL/GenBank/DDBJ databases">
        <authorList>
            <person name="Jaros S."/>
            <person name="Januszkiewicz K."/>
            <person name="Wedrychowicz H."/>
        </authorList>
    </citation>
    <scope>NUCLEOTIDE SEQUENCE [LARGE SCALE GENOMIC DNA]</scope>
    <source>
        <strain evidence="1 2">CECT 7868</strain>
    </source>
</reference>
<evidence type="ECO:0000313" key="1">
    <source>
        <dbReference type="EMBL" id="SHI46434.1"/>
    </source>
</evidence>
<sequence>MNFEQHRVSNFQALPEGLGPFFTLTALANVKYRLLLSKFAALPE</sequence>
<name>A0A1M6BCG1_9VIBR</name>
<organism evidence="1 2">
    <name type="scientific">Vibrio aerogenes CECT 7868</name>
    <dbReference type="NCBI Taxonomy" id="1216006"/>
    <lineage>
        <taxon>Bacteria</taxon>
        <taxon>Pseudomonadati</taxon>
        <taxon>Pseudomonadota</taxon>
        <taxon>Gammaproteobacteria</taxon>
        <taxon>Vibrionales</taxon>
        <taxon>Vibrionaceae</taxon>
        <taxon>Vibrio</taxon>
    </lineage>
</organism>
<dbReference type="EMBL" id="FQXZ01000041">
    <property type="protein sequence ID" value="SHI46434.1"/>
    <property type="molecule type" value="Genomic_DNA"/>
</dbReference>
<evidence type="ECO:0000313" key="2">
    <source>
        <dbReference type="Proteomes" id="UP000184608"/>
    </source>
</evidence>
<dbReference type="Proteomes" id="UP000184608">
    <property type="component" value="Unassembled WGS sequence"/>
</dbReference>
<proteinExistence type="predicted"/>
<protein>
    <submittedName>
        <fullName evidence="1">Uncharacterized protein</fullName>
    </submittedName>
</protein>
<keyword evidence="2" id="KW-1185">Reference proteome</keyword>
<dbReference type="AlphaFoldDB" id="A0A1M6BCG1"/>